<feature type="region of interest" description="Disordered" evidence="1">
    <location>
        <begin position="19"/>
        <end position="51"/>
    </location>
</feature>
<organism evidence="2 3">
    <name type="scientific">Apiospora phragmitis</name>
    <dbReference type="NCBI Taxonomy" id="2905665"/>
    <lineage>
        <taxon>Eukaryota</taxon>
        <taxon>Fungi</taxon>
        <taxon>Dikarya</taxon>
        <taxon>Ascomycota</taxon>
        <taxon>Pezizomycotina</taxon>
        <taxon>Sordariomycetes</taxon>
        <taxon>Xylariomycetidae</taxon>
        <taxon>Amphisphaeriales</taxon>
        <taxon>Apiosporaceae</taxon>
        <taxon>Apiospora</taxon>
    </lineage>
</organism>
<evidence type="ECO:0000313" key="3">
    <source>
        <dbReference type="Proteomes" id="UP001480595"/>
    </source>
</evidence>
<evidence type="ECO:0000256" key="1">
    <source>
        <dbReference type="SAM" id="MobiDB-lite"/>
    </source>
</evidence>
<gene>
    <name evidence="2" type="ORF">PG994_015216</name>
</gene>
<dbReference type="Proteomes" id="UP001480595">
    <property type="component" value="Unassembled WGS sequence"/>
</dbReference>
<protein>
    <submittedName>
        <fullName evidence="2">Uncharacterized protein</fullName>
    </submittedName>
</protein>
<dbReference type="GeneID" id="92099688"/>
<proteinExistence type="predicted"/>
<accession>A0ABR1SQX1</accession>
<reference evidence="2 3" key="1">
    <citation type="submission" date="2023-01" db="EMBL/GenBank/DDBJ databases">
        <title>Analysis of 21 Apiospora genomes using comparative genomics revels a genus with tremendous synthesis potential of carbohydrate active enzymes and secondary metabolites.</title>
        <authorList>
            <person name="Sorensen T."/>
        </authorList>
    </citation>
    <scope>NUCLEOTIDE SEQUENCE [LARGE SCALE GENOMIC DNA]</scope>
    <source>
        <strain evidence="2 3">CBS 135458</strain>
    </source>
</reference>
<sequence>MEDTNLEIPSFHFEDAGLDFSTPVASPSGSPTRFGGPWRGGRTTPEPGASAPGSIPLLYTLTWKLQLRKGRITKLTEDTIEDIELAPGAYWNEVLQSELAILVQSKLPEPRYQPDETSITVSNSKRGERPFQKRFNKLLIDWTVIESKLRFWRNQGNNLKVAISFIYKEAQAAKDGKTGRGATKKHTAALNNLVAQQEASGHRPVWRDVYQLMECVSAACTNRGFSCWRNNEKHYKLDSDIMDRLVDFAEEGNKLDTHADVPQRIRDVICTRTDEAEARRLRKRKASDPLPVTVRVLCHGRRDDASVECSGETQPVQLDIPLPEDEAPIEYSRWLSAKVTNQRWRDASRLAGDVVVDKGYDLDWLFTHQKAGKDMLIENGVLEGVAARFVSWVSKWVDDAGRD</sequence>
<keyword evidence="3" id="KW-1185">Reference proteome</keyword>
<dbReference type="EMBL" id="JAQQWL010000018">
    <property type="protein sequence ID" value="KAK8036719.1"/>
    <property type="molecule type" value="Genomic_DNA"/>
</dbReference>
<comment type="caution">
    <text evidence="2">The sequence shown here is derived from an EMBL/GenBank/DDBJ whole genome shotgun (WGS) entry which is preliminary data.</text>
</comment>
<evidence type="ECO:0000313" key="2">
    <source>
        <dbReference type="EMBL" id="KAK8036719.1"/>
    </source>
</evidence>
<name>A0ABR1SQX1_9PEZI</name>
<dbReference type="RefSeq" id="XP_066707537.1">
    <property type="nucleotide sequence ID" value="XM_066866623.1"/>
</dbReference>